<reference evidence="5" key="1">
    <citation type="submission" date="2020-09" db="EMBL/GenBank/DDBJ databases">
        <title>A novel bacterium of genus Paenibacillus, isolated from South China Sea.</title>
        <authorList>
            <person name="Huang H."/>
            <person name="Mo K."/>
            <person name="Hu Y."/>
        </authorList>
    </citation>
    <scope>NUCLEOTIDE SEQUENCE</scope>
    <source>
        <strain evidence="5">IB182496</strain>
    </source>
</reference>
<comment type="similarity">
    <text evidence="1">Belongs to the DedA family.</text>
</comment>
<evidence type="ECO:0000256" key="1">
    <source>
        <dbReference type="ARBA" id="ARBA00010792"/>
    </source>
</evidence>
<keyword evidence="6" id="KW-1185">Reference proteome</keyword>
<evidence type="ECO:0000256" key="2">
    <source>
        <dbReference type="SAM" id="MobiDB-lite"/>
    </source>
</evidence>
<dbReference type="PANTHER" id="PTHR42709:SF11">
    <property type="entry name" value="DEDA FAMILY PROTEIN"/>
    <property type="match status" value="1"/>
</dbReference>
<dbReference type="Proteomes" id="UP000621560">
    <property type="component" value="Unassembled WGS sequence"/>
</dbReference>
<feature type="region of interest" description="Disordered" evidence="2">
    <location>
        <begin position="195"/>
        <end position="219"/>
    </location>
</feature>
<feature type="domain" description="VTT" evidence="4">
    <location>
        <begin position="46"/>
        <end position="146"/>
    </location>
</feature>
<accession>A0A927BVX3</accession>
<organism evidence="5 6">
    <name type="scientific">Paenibacillus sabuli</name>
    <dbReference type="NCBI Taxonomy" id="2772509"/>
    <lineage>
        <taxon>Bacteria</taxon>
        <taxon>Bacillati</taxon>
        <taxon>Bacillota</taxon>
        <taxon>Bacilli</taxon>
        <taxon>Bacillales</taxon>
        <taxon>Paenibacillaceae</taxon>
        <taxon>Paenibacillus</taxon>
    </lineage>
</organism>
<comment type="caution">
    <text evidence="5">The sequence shown here is derived from an EMBL/GenBank/DDBJ whole genome shotgun (WGS) entry which is preliminary data.</text>
</comment>
<dbReference type="GO" id="GO:0005886">
    <property type="term" value="C:plasma membrane"/>
    <property type="evidence" value="ECO:0007669"/>
    <property type="project" value="TreeGrafter"/>
</dbReference>
<dbReference type="EMBL" id="JACXIZ010000027">
    <property type="protein sequence ID" value="MBD2846725.1"/>
    <property type="molecule type" value="Genomic_DNA"/>
</dbReference>
<feature type="transmembrane region" description="Helical" evidence="3">
    <location>
        <begin position="128"/>
        <end position="149"/>
    </location>
</feature>
<proteinExistence type="inferred from homology"/>
<dbReference type="AlphaFoldDB" id="A0A927BVX3"/>
<gene>
    <name evidence="5" type="ORF">IDH44_16130</name>
</gene>
<evidence type="ECO:0000313" key="5">
    <source>
        <dbReference type="EMBL" id="MBD2846725.1"/>
    </source>
</evidence>
<feature type="transmembrane region" description="Helical" evidence="3">
    <location>
        <begin position="12"/>
        <end position="35"/>
    </location>
</feature>
<dbReference type="Pfam" id="PF09335">
    <property type="entry name" value="VTT_dom"/>
    <property type="match status" value="1"/>
</dbReference>
<feature type="transmembrane region" description="Helical" evidence="3">
    <location>
        <begin position="47"/>
        <end position="69"/>
    </location>
</feature>
<evidence type="ECO:0000256" key="3">
    <source>
        <dbReference type="SAM" id="Phobius"/>
    </source>
</evidence>
<keyword evidence="3" id="KW-0472">Membrane</keyword>
<feature type="transmembrane region" description="Helical" evidence="3">
    <location>
        <begin position="161"/>
        <end position="179"/>
    </location>
</feature>
<dbReference type="InterPro" id="IPR051311">
    <property type="entry name" value="DedA_domain"/>
</dbReference>
<protein>
    <submittedName>
        <fullName evidence="5">DedA family protein</fullName>
    </submittedName>
</protein>
<sequence>MLYELIEWLKEFGALGLFIHSFLDAIIFPIPAFFLQVSLSLLDPSSALWLATVGYIACLLGTPIGYLIGKLLGNALLYKLLKKEWIDRATAMFQKNGETAILVGSFTPIPFKVFTIMSGCMNFPLWRLLGYAALGRAVKFYVVGAMFYFYGRAAEGMVKDVSLYIFIGSLPLIGLYLWLRRRRRLKREALRQSKLAQAEDGDSQTEQAPDLESAQPGLVLEQQPRVTRHGMHASQEKSVPPEQ</sequence>
<name>A0A927BVX3_9BACL</name>
<dbReference type="RefSeq" id="WP_190919379.1">
    <property type="nucleotide sequence ID" value="NZ_JACXIZ010000027.1"/>
</dbReference>
<keyword evidence="3" id="KW-0812">Transmembrane</keyword>
<dbReference type="PANTHER" id="PTHR42709">
    <property type="entry name" value="ALKALINE PHOSPHATASE LIKE PROTEIN"/>
    <property type="match status" value="1"/>
</dbReference>
<keyword evidence="3" id="KW-1133">Transmembrane helix</keyword>
<evidence type="ECO:0000259" key="4">
    <source>
        <dbReference type="Pfam" id="PF09335"/>
    </source>
</evidence>
<evidence type="ECO:0000313" key="6">
    <source>
        <dbReference type="Proteomes" id="UP000621560"/>
    </source>
</evidence>
<dbReference type="InterPro" id="IPR032816">
    <property type="entry name" value="VTT_dom"/>
</dbReference>